<dbReference type="Gene3D" id="3.40.30.10">
    <property type="entry name" value="Glutaredoxin"/>
    <property type="match status" value="1"/>
</dbReference>
<dbReference type="PROSITE" id="PS50404">
    <property type="entry name" value="GST_NTER"/>
    <property type="match status" value="1"/>
</dbReference>
<dbReference type="CDD" id="cd00299">
    <property type="entry name" value="GST_C_family"/>
    <property type="match status" value="1"/>
</dbReference>
<dbReference type="AlphaFoldDB" id="A0A0D2I852"/>
<dbReference type="InterPro" id="IPR040079">
    <property type="entry name" value="Glutathione_S-Trfase"/>
</dbReference>
<dbReference type="InterPro" id="IPR050983">
    <property type="entry name" value="GST_Omega/HSP26"/>
</dbReference>
<evidence type="ECO:0000313" key="4">
    <source>
        <dbReference type="Proteomes" id="UP000053411"/>
    </source>
</evidence>
<dbReference type="InterPro" id="IPR036249">
    <property type="entry name" value="Thioredoxin-like_sf"/>
</dbReference>
<dbReference type="PANTHER" id="PTHR43968:SF8">
    <property type="entry name" value="S-TRANSFERASE, PUTATIVE (AFU_ORTHOLOGUE AFUA_2G00590)-RELATED"/>
    <property type="match status" value="1"/>
</dbReference>
<dbReference type="Gene3D" id="1.20.1050.10">
    <property type="match status" value="1"/>
</dbReference>
<dbReference type="STRING" id="1442371.A0A0D2I852"/>
<accession>A0A0D2I852</accession>
<dbReference type="SFLD" id="SFLDS00019">
    <property type="entry name" value="Glutathione_Transferase_(cytos"/>
    <property type="match status" value="1"/>
</dbReference>
<proteinExistence type="predicted"/>
<evidence type="ECO:0000313" key="3">
    <source>
        <dbReference type="EMBL" id="KIX93366.1"/>
    </source>
</evidence>
<sequence>MATNGTNGTNGAHAAPEIILYTNHGCPWAHRAHVAIKELGLPYKEEIIDLDRPRDPWYLKVNPRGLVPSINYNGHIITESAVVTQFLADAHPSHLLPPTGSVDDALYRARVAFFVDTFISKALPQIFAGQRAQSEADKDAAAQDLIAVLVKELEPLFTWVGQGSGPYFGGSNKLTLAEVQTAPFLLRLLAFTKPEYGILSPKLDALLAEKAPKFKAWASQVVQEPSVTYIWNEKAVADRTKARFAKLAAEKKL</sequence>
<reference evidence="3 4" key="1">
    <citation type="submission" date="2015-01" db="EMBL/GenBank/DDBJ databases">
        <title>The Genome Sequence of Fonsecaea multimorphosa CBS 102226.</title>
        <authorList>
            <consortium name="The Broad Institute Genomics Platform"/>
            <person name="Cuomo C."/>
            <person name="de Hoog S."/>
            <person name="Gorbushina A."/>
            <person name="Stielow B."/>
            <person name="Teixiera M."/>
            <person name="Abouelleil A."/>
            <person name="Chapman S.B."/>
            <person name="Priest M."/>
            <person name="Young S.K."/>
            <person name="Wortman J."/>
            <person name="Nusbaum C."/>
            <person name="Birren B."/>
        </authorList>
    </citation>
    <scope>NUCLEOTIDE SEQUENCE [LARGE SCALE GENOMIC DNA]</scope>
    <source>
        <strain evidence="3 4">CBS 102226</strain>
    </source>
</reference>
<dbReference type="VEuPathDB" id="FungiDB:Z520_11009"/>
<dbReference type="SFLD" id="SFLDG00358">
    <property type="entry name" value="Main_(cytGST)"/>
    <property type="match status" value="1"/>
</dbReference>
<dbReference type="PANTHER" id="PTHR43968">
    <property type="match status" value="1"/>
</dbReference>
<dbReference type="InterPro" id="IPR004045">
    <property type="entry name" value="Glutathione_S-Trfase_N"/>
</dbReference>
<dbReference type="OrthoDB" id="202840at2759"/>
<dbReference type="CDD" id="cd00570">
    <property type="entry name" value="GST_N_family"/>
    <property type="match status" value="1"/>
</dbReference>
<dbReference type="Proteomes" id="UP000053411">
    <property type="component" value="Unassembled WGS sequence"/>
</dbReference>
<feature type="domain" description="GST C-terminal" evidence="2">
    <location>
        <begin position="104"/>
        <end position="244"/>
    </location>
</feature>
<dbReference type="GO" id="GO:0005737">
    <property type="term" value="C:cytoplasm"/>
    <property type="evidence" value="ECO:0007669"/>
    <property type="project" value="TreeGrafter"/>
</dbReference>
<gene>
    <name evidence="3" type="ORF">Z520_11009</name>
</gene>
<dbReference type="SUPFAM" id="SSF52833">
    <property type="entry name" value="Thioredoxin-like"/>
    <property type="match status" value="1"/>
</dbReference>
<organism evidence="3 4">
    <name type="scientific">Fonsecaea multimorphosa CBS 102226</name>
    <dbReference type="NCBI Taxonomy" id="1442371"/>
    <lineage>
        <taxon>Eukaryota</taxon>
        <taxon>Fungi</taxon>
        <taxon>Dikarya</taxon>
        <taxon>Ascomycota</taxon>
        <taxon>Pezizomycotina</taxon>
        <taxon>Eurotiomycetes</taxon>
        <taxon>Chaetothyriomycetidae</taxon>
        <taxon>Chaetothyriales</taxon>
        <taxon>Herpotrichiellaceae</taxon>
        <taxon>Fonsecaea</taxon>
    </lineage>
</organism>
<evidence type="ECO:0000259" key="2">
    <source>
        <dbReference type="PROSITE" id="PS50405"/>
    </source>
</evidence>
<name>A0A0D2I852_9EURO</name>
<dbReference type="SUPFAM" id="SSF47616">
    <property type="entry name" value="GST C-terminal domain-like"/>
    <property type="match status" value="1"/>
</dbReference>
<evidence type="ECO:0000259" key="1">
    <source>
        <dbReference type="PROSITE" id="PS50404"/>
    </source>
</evidence>
<dbReference type="EMBL" id="KN848095">
    <property type="protein sequence ID" value="KIX93366.1"/>
    <property type="molecule type" value="Genomic_DNA"/>
</dbReference>
<feature type="domain" description="GST N-terminal" evidence="1">
    <location>
        <begin position="16"/>
        <end position="95"/>
    </location>
</feature>
<evidence type="ECO:0008006" key="5">
    <source>
        <dbReference type="Google" id="ProtNLM"/>
    </source>
</evidence>
<dbReference type="InterPro" id="IPR036282">
    <property type="entry name" value="Glutathione-S-Trfase_C_sf"/>
</dbReference>
<dbReference type="InterPro" id="IPR010987">
    <property type="entry name" value="Glutathione-S-Trfase_C-like"/>
</dbReference>
<dbReference type="Pfam" id="PF13409">
    <property type="entry name" value="GST_N_2"/>
    <property type="match status" value="1"/>
</dbReference>
<dbReference type="GeneID" id="27716755"/>
<protein>
    <recommendedName>
        <fullName evidence="5">GST N-terminal domain-containing protein</fullName>
    </recommendedName>
</protein>
<keyword evidence="4" id="KW-1185">Reference proteome</keyword>
<dbReference type="RefSeq" id="XP_016627489.1">
    <property type="nucleotide sequence ID" value="XM_016781500.1"/>
</dbReference>
<dbReference type="PROSITE" id="PS50405">
    <property type="entry name" value="GST_CTER"/>
    <property type="match status" value="1"/>
</dbReference>